<dbReference type="EMBL" id="NHSF01000059">
    <property type="protein sequence ID" value="MBK5930898.1"/>
    <property type="molecule type" value="Genomic_DNA"/>
</dbReference>
<sequence length="254" mass="27747">MSSSSVRFAEAAMRHLAGEDVALNEALQSIFARILSRQVTVDEANDSIDIADAFATLLPVFTFVASPPTAEDRPTAPMLYGERIDDAIDQARAELFGDETDPDPDQVAYHSLAQGVEQQTLSGTTGQQDVFVVPIREDDSGVFANIGEAVIQDYQQEDGDLILFVGQRNEWASFDEWAPISVRPQDGNATLRFDNNEQLSAPDQLQRLMIEGAETARPYSNAPTDITNVEMAFAAQASLEDAGGLEAYVTEWLL</sequence>
<keyword evidence="2" id="KW-1185">Reference proteome</keyword>
<name>A0AAJ0XFZ4_HALSE</name>
<accession>A0AAJ0XFZ4</accession>
<proteinExistence type="predicted"/>
<evidence type="ECO:0000313" key="1">
    <source>
        <dbReference type="EMBL" id="MBK5930898.1"/>
    </source>
</evidence>
<reference evidence="1" key="2">
    <citation type="journal article" date="2020" name="Microorganisms">
        <title>Osmotic Adaptation and Compatible Solute Biosynthesis of Phototrophic Bacteria as Revealed from Genome Analyses.</title>
        <authorList>
            <person name="Imhoff J.F."/>
            <person name="Rahn T."/>
            <person name="Kunzel S."/>
            <person name="Keller A."/>
            <person name="Neulinger S.C."/>
        </authorList>
    </citation>
    <scope>NUCLEOTIDE SEQUENCE</scope>
    <source>
        <strain evidence="1">DSM 4395</strain>
    </source>
</reference>
<dbReference type="RefSeq" id="WP_201245728.1">
    <property type="nucleotide sequence ID" value="NZ_NHSF01000059.1"/>
</dbReference>
<protein>
    <submittedName>
        <fullName evidence="1">Uncharacterized protein</fullName>
    </submittedName>
</protein>
<gene>
    <name evidence="1" type="ORF">CCR82_10265</name>
</gene>
<reference evidence="1" key="1">
    <citation type="submission" date="2017-05" db="EMBL/GenBank/DDBJ databases">
        <authorList>
            <person name="Imhoff J.F."/>
            <person name="Rahn T."/>
            <person name="Kuenzel S."/>
            <person name="Neulinger S.C."/>
        </authorList>
    </citation>
    <scope>NUCLEOTIDE SEQUENCE</scope>
    <source>
        <strain evidence="1">DSM 4395</strain>
    </source>
</reference>
<dbReference type="AlphaFoldDB" id="A0AAJ0XFZ4"/>
<dbReference type="Proteomes" id="UP001296967">
    <property type="component" value="Unassembled WGS sequence"/>
</dbReference>
<organism evidence="1 2">
    <name type="scientific">Halochromatium salexigens</name>
    <name type="common">Chromatium salexigens</name>
    <dbReference type="NCBI Taxonomy" id="49447"/>
    <lineage>
        <taxon>Bacteria</taxon>
        <taxon>Pseudomonadati</taxon>
        <taxon>Pseudomonadota</taxon>
        <taxon>Gammaproteobacteria</taxon>
        <taxon>Chromatiales</taxon>
        <taxon>Chromatiaceae</taxon>
        <taxon>Halochromatium</taxon>
    </lineage>
</organism>
<comment type="caution">
    <text evidence="1">The sequence shown here is derived from an EMBL/GenBank/DDBJ whole genome shotgun (WGS) entry which is preliminary data.</text>
</comment>
<evidence type="ECO:0000313" key="2">
    <source>
        <dbReference type="Proteomes" id="UP001296967"/>
    </source>
</evidence>